<accession>A0AAV8GR38</accession>
<organism evidence="2 3">
    <name type="scientific">Rhynchospora pubera</name>
    <dbReference type="NCBI Taxonomy" id="906938"/>
    <lineage>
        <taxon>Eukaryota</taxon>
        <taxon>Viridiplantae</taxon>
        <taxon>Streptophyta</taxon>
        <taxon>Embryophyta</taxon>
        <taxon>Tracheophyta</taxon>
        <taxon>Spermatophyta</taxon>
        <taxon>Magnoliopsida</taxon>
        <taxon>Liliopsida</taxon>
        <taxon>Poales</taxon>
        <taxon>Cyperaceae</taxon>
        <taxon>Cyperoideae</taxon>
        <taxon>Rhynchosporeae</taxon>
        <taxon>Rhynchospora</taxon>
    </lineage>
</organism>
<protein>
    <submittedName>
        <fullName evidence="2">F-box protein</fullName>
    </submittedName>
</protein>
<dbReference type="InterPro" id="IPR036047">
    <property type="entry name" value="F-box-like_dom_sf"/>
</dbReference>
<name>A0AAV8GR38_9POAL</name>
<feature type="domain" description="F-box" evidence="1">
    <location>
        <begin position="44"/>
        <end position="82"/>
    </location>
</feature>
<dbReference type="EMBL" id="JAMFTS010000001">
    <property type="protein sequence ID" value="KAJ4805811.1"/>
    <property type="molecule type" value="Genomic_DNA"/>
</dbReference>
<dbReference type="InterPro" id="IPR001810">
    <property type="entry name" value="F-box_dom"/>
</dbReference>
<keyword evidence="3" id="KW-1185">Reference proteome</keyword>
<evidence type="ECO:0000259" key="1">
    <source>
        <dbReference type="Pfam" id="PF12937"/>
    </source>
</evidence>
<comment type="caution">
    <text evidence="2">The sequence shown here is derived from an EMBL/GenBank/DDBJ whole genome shotgun (WGS) entry which is preliminary data.</text>
</comment>
<reference evidence="2" key="1">
    <citation type="submission" date="2022-08" db="EMBL/GenBank/DDBJ databases">
        <authorList>
            <person name="Marques A."/>
        </authorList>
    </citation>
    <scope>NUCLEOTIDE SEQUENCE</scope>
    <source>
        <strain evidence="2">RhyPub2mFocal</strain>
        <tissue evidence="2">Leaves</tissue>
    </source>
</reference>
<dbReference type="Pfam" id="PF12937">
    <property type="entry name" value="F-box-like"/>
    <property type="match status" value="1"/>
</dbReference>
<sequence length="339" mass="38753">MIRHSKAQVSFAYGLFLKKKKKKEAQEMEGGRWDMLQWLGPDASIRVFNYLDNPADLARAGAVSKSWRKFVISNQFGKRLCMTLCPEISNFTYIQLWKTLSLQYASPSTSMDWQILETAHITYTYFACCFLSCDSDKGCVMTCIGASSTDRFPMEMIQNTLQPTDIVHWIPSYWSSAGQADPNVQESLIYRLESDLYLVNEIRIQPFKAFFQDGHPIYSAKHVRFRMGHSKFNLSELSLLSGKGKSQLTRDDNYVWTYISPEYCMAQESNLQAFKLPRPILCIGGVLKIELLGRVQKQELDGLYYICVSYVQVIGCPLSPLLDVASSTDSTVLEFYPHF</sequence>
<dbReference type="PANTHER" id="PTHR39741">
    <property type="entry name" value="F-BOX DOMAIN CONTAINING PROTEIN, EXPRESSED"/>
    <property type="match status" value="1"/>
</dbReference>
<proteinExistence type="predicted"/>
<dbReference type="PANTHER" id="PTHR39741:SF18">
    <property type="entry name" value="F-BOX DOMAIN CONTAINING PROTEIN, EXPRESSED"/>
    <property type="match status" value="1"/>
</dbReference>
<dbReference type="AlphaFoldDB" id="A0AAV8GR38"/>
<dbReference type="Gene3D" id="1.20.1280.50">
    <property type="match status" value="1"/>
</dbReference>
<evidence type="ECO:0000313" key="2">
    <source>
        <dbReference type="EMBL" id="KAJ4805811.1"/>
    </source>
</evidence>
<dbReference type="SUPFAM" id="SSF81383">
    <property type="entry name" value="F-box domain"/>
    <property type="match status" value="1"/>
</dbReference>
<dbReference type="InterPro" id="IPR055336">
    <property type="entry name" value="At4g00755-like"/>
</dbReference>
<evidence type="ECO:0000313" key="3">
    <source>
        <dbReference type="Proteomes" id="UP001140206"/>
    </source>
</evidence>
<gene>
    <name evidence="2" type="ORF">LUZ62_018377</name>
</gene>
<dbReference type="Proteomes" id="UP001140206">
    <property type="component" value="Chromosome 1"/>
</dbReference>